<name>A0ABU7RKM5_9ACTN</name>
<evidence type="ECO:0000313" key="6">
    <source>
        <dbReference type="Proteomes" id="UP001332243"/>
    </source>
</evidence>
<dbReference type="EMBL" id="JAZGQK010000001">
    <property type="protein sequence ID" value="MEE6257032.1"/>
    <property type="molecule type" value="Genomic_DNA"/>
</dbReference>
<evidence type="ECO:0000259" key="4">
    <source>
        <dbReference type="PROSITE" id="PS50893"/>
    </source>
</evidence>
<evidence type="ECO:0000313" key="5">
    <source>
        <dbReference type="EMBL" id="MEE6257032.1"/>
    </source>
</evidence>
<accession>A0ABU7RKM5</accession>
<dbReference type="PROSITE" id="PS00211">
    <property type="entry name" value="ABC_TRANSPORTER_1"/>
    <property type="match status" value="1"/>
</dbReference>
<dbReference type="RefSeq" id="WP_331212138.1">
    <property type="nucleotide sequence ID" value="NZ_JAZGQK010000001.1"/>
</dbReference>
<dbReference type="PANTHER" id="PTHR24220">
    <property type="entry name" value="IMPORT ATP-BINDING PROTEIN"/>
    <property type="match status" value="1"/>
</dbReference>
<proteinExistence type="predicted"/>
<dbReference type="InterPro" id="IPR003593">
    <property type="entry name" value="AAA+_ATPase"/>
</dbReference>
<dbReference type="SMART" id="SM00382">
    <property type="entry name" value="AAA"/>
    <property type="match status" value="1"/>
</dbReference>
<evidence type="ECO:0000256" key="1">
    <source>
        <dbReference type="ARBA" id="ARBA00022448"/>
    </source>
</evidence>
<organism evidence="5 6">
    <name type="scientific">Plantactinospora sonchi</name>
    <dbReference type="NCBI Taxonomy" id="1544735"/>
    <lineage>
        <taxon>Bacteria</taxon>
        <taxon>Bacillati</taxon>
        <taxon>Actinomycetota</taxon>
        <taxon>Actinomycetes</taxon>
        <taxon>Micromonosporales</taxon>
        <taxon>Micromonosporaceae</taxon>
        <taxon>Plantactinospora</taxon>
    </lineage>
</organism>
<dbReference type="InterPro" id="IPR017871">
    <property type="entry name" value="ABC_transporter-like_CS"/>
</dbReference>
<evidence type="ECO:0000256" key="2">
    <source>
        <dbReference type="ARBA" id="ARBA00022741"/>
    </source>
</evidence>
<dbReference type="InterPro" id="IPR017911">
    <property type="entry name" value="MacB-like_ATP-bd"/>
</dbReference>
<reference evidence="5 6" key="1">
    <citation type="submission" date="2024-01" db="EMBL/GenBank/DDBJ databases">
        <title>Genome insights into Plantactinospora sonchi sp. nov.</title>
        <authorList>
            <person name="Wang L."/>
        </authorList>
    </citation>
    <scope>NUCLEOTIDE SEQUENCE [LARGE SCALE GENOMIC DNA]</scope>
    <source>
        <strain evidence="5 6">NEAU-QY2</strain>
    </source>
</reference>
<dbReference type="InterPro" id="IPR027417">
    <property type="entry name" value="P-loop_NTPase"/>
</dbReference>
<keyword evidence="3 5" id="KW-0067">ATP-binding</keyword>
<protein>
    <submittedName>
        <fullName evidence="5">ABC transporter ATP-binding protein</fullName>
    </submittedName>
</protein>
<dbReference type="Proteomes" id="UP001332243">
    <property type="component" value="Unassembled WGS sequence"/>
</dbReference>
<dbReference type="GO" id="GO:0005524">
    <property type="term" value="F:ATP binding"/>
    <property type="evidence" value="ECO:0007669"/>
    <property type="project" value="UniProtKB-KW"/>
</dbReference>
<dbReference type="Pfam" id="PF00005">
    <property type="entry name" value="ABC_tran"/>
    <property type="match status" value="1"/>
</dbReference>
<keyword evidence="1" id="KW-0813">Transport</keyword>
<keyword evidence="6" id="KW-1185">Reference proteome</keyword>
<dbReference type="Gene3D" id="3.40.50.300">
    <property type="entry name" value="P-loop containing nucleotide triphosphate hydrolases"/>
    <property type="match status" value="1"/>
</dbReference>
<feature type="domain" description="ABC transporter" evidence="4">
    <location>
        <begin position="4"/>
        <end position="220"/>
    </location>
</feature>
<dbReference type="CDD" id="cd03255">
    <property type="entry name" value="ABC_MJ0796_LolCDE_FtsE"/>
    <property type="match status" value="1"/>
</dbReference>
<comment type="caution">
    <text evidence="5">The sequence shown here is derived from an EMBL/GenBank/DDBJ whole genome shotgun (WGS) entry which is preliminary data.</text>
</comment>
<dbReference type="SUPFAM" id="SSF52540">
    <property type="entry name" value="P-loop containing nucleoside triphosphate hydrolases"/>
    <property type="match status" value="1"/>
</dbReference>
<dbReference type="InterPro" id="IPR003439">
    <property type="entry name" value="ABC_transporter-like_ATP-bd"/>
</dbReference>
<dbReference type="PROSITE" id="PS50893">
    <property type="entry name" value="ABC_TRANSPORTER_2"/>
    <property type="match status" value="1"/>
</dbReference>
<evidence type="ECO:0000256" key="3">
    <source>
        <dbReference type="ARBA" id="ARBA00022840"/>
    </source>
</evidence>
<dbReference type="PANTHER" id="PTHR24220:SF86">
    <property type="entry name" value="ABC TRANSPORTER ABCH.1"/>
    <property type="match status" value="1"/>
</dbReference>
<dbReference type="InterPro" id="IPR015854">
    <property type="entry name" value="ABC_transpr_LolD-like"/>
</dbReference>
<keyword evidence="2" id="KW-0547">Nucleotide-binding</keyword>
<sequence length="221" mass="23651">MTVLELRDVHKTYPGEPPVESVRGVSLTVQRGDMLAVRGASGSGKSTLLNLMAALDRPTAGSVRLAGQPVETLTDRQLADLRAHRIGVVFQQFFLLESLTAVENVATGLLYRGVPAGRRRAAAVEALDRVGLGHRGRHRVTRMSGGERQRVAIARALVGRPAIVFADEPTGNLDSATGADILDLIRELNAEGTTFVIVTHEEAVAQACRSRVVMSDGRLVA</sequence>
<gene>
    <name evidence="5" type="ORF">V1633_00830</name>
</gene>